<evidence type="ECO:0000313" key="7">
    <source>
        <dbReference type="WBParaSite" id="TREG1_89870.1"/>
    </source>
</evidence>
<dbReference type="PROSITE" id="PS51501">
    <property type="entry name" value="ZF_DNL"/>
    <property type="match status" value="1"/>
</dbReference>
<keyword evidence="1" id="KW-0479">Metal-binding</keyword>
<sequence>MLPISRIRTQSLFIQLQRCTPRLNQPLLNYTNTISLKKYSFNSRKCACNLRTIQNRQNFCSNSSTDAKCVLPAVKPSDTSESSNQADATEGKMYIEFTCKKCSTRSSKYFSKLAYEKGVVIIRCDGCQSLHLIADNLGWIKDKHWKLEDFVKVNKKSICVA</sequence>
<protein>
    <recommendedName>
        <fullName evidence="5">DNL-type domain-containing protein</fullName>
    </recommendedName>
</protein>
<dbReference type="WBParaSite" id="TREG1_89870.1">
    <property type="protein sequence ID" value="TREG1_89870.1"/>
    <property type="gene ID" value="TREG1_89870"/>
</dbReference>
<evidence type="ECO:0000259" key="5">
    <source>
        <dbReference type="PROSITE" id="PS51501"/>
    </source>
</evidence>
<evidence type="ECO:0000256" key="2">
    <source>
        <dbReference type="ARBA" id="ARBA00022771"/>
    </source>
</evidence>
<evidence type="ECO:0000256" key="4">
    <source>
        <dbReference type="PROSITE-ProRule" id="PRU00834"/>
    </source>
</evidence>
<dbReference type="GO" id="GO:0005739">
    <property type="term" value="C:mitochondrion"/>
    <property type="evidence" value="ECO:0007669"/>
    <property type="project" value="TreeGrafter"/>
</dbReference>
<dbReference type="GO" id="GO:0006457">
    <property type="term" value="P:protein folding"/>
    <property type="evidence" value="ECO:0007669"/>
    <property type="project" value="TreeGrafter"/>
</dbReference>
<accession>A0AA85KIU0</accession>
<dbReference type="PANTHER" id="PTHR20922:SF13">
    <property type="entry name" value="DNL-TYPE ZINC FINGER PROTEIN"/>
    <property type="match status" value="1"/>
</dbReference>
<keyword evidence="3" id="KW-0862">Zinc</keyword>
<evidence type="ECO:0000256" key="1">
    <source>
        <dbReference type="ARBA" id="ARBA00022723"/>
    </source>
</evidence>
<name>A0AA85KIU0_TRIRE</name>
<evidence type="ECO:0000313" key="6">
    <source>
        <dbReference type="Proteomes" id="UP000050795"/>
    </source>
</evidence>
<dbReference type="InterPro" id="IPR024158">
    <property type="entry name" value="Mt_import_TIM15"/>
</dbReference>
<proteinExistence type="predicted"/>
<feature type="domain" description="DNL-type" evidence="5">
    <location>
        <begin position="88"/>
        <end position="161"/>
    </location>
</feature>
<dbReference type="InterPro" id="IPR007853">
    <property type="entry name" value="Znf_DNL-typ"/>
</dbReference>
<dbReference type="GO" id="GO:0030150">
    <property type="term" value="P:protein import into mitochondrial matrix"/>
    <property type="evidence" value="ECO:0007669"/>
    <property type="project" value="TreeGrafter"/>
</dbReference>
<evidence type="ECO:0000256" key="3">
    <source>
        <dbReference type="ARBA" id="ARBA00022833"/>
    </source>
</evidence>
<dbReference type="GO" id="GO:0051087">
    <property type="term" value="F:protein-folding chaperone binding"/>
    <property type="evidence" value="ECO:0007669"/>
    <property type="project" value="TreeGrafter"/>
</dbReference>
<dbReference type="PANTHER" id="PTHR20922">
    <property type="entry name" value="DNL-TYPE ZINC FINGER PROTEIN"/>
    <property type="match status" value="1"/>
</dbReference>
<organism evidence="6 7">
    <name type="scientific">Trichobilharzia regenti</name>
    <name type="common">Nasal bird schistosome</name>
    <dbReference type="NCBI Taxonomy" id="157069"/>
    <lineage>
        <taxon>Eukaryota</taxon>
        <taxon>Metazoa</taxon>
        <taxon>Spiralia</taxon>
        <taxon>Lophotrochozoa</taxon>
        <taxon>Platyhelminthes</taxon>
        <taxon>Trematoda</taxon>
        <taxon>Digenea</taxon>
        <taxon>Strigeidida</taxon>
        <taxon>Schistosomatoidea</taxon>
        <taxon>Schistosomatidae</taxon>
        <taxon>Trichobilharzia</taxon>
    </lineage>
</organism>
<reference evidence="6" key="1">
    <citation type="submission" date="2022-06" db="EMBL/GenBank/DDBJ databases">
        <authorList>
            <person name="Berger JAMES D."/>
            <person name="Berger JAMES D."/>
        </authorList>
    </citation>
    <scope>NUCLEOTIDE SEQUENCE [LARGE SCALE GENOMIC DNA]</scope>
</reference>
<dbReference type="Proteomes" id="UP000050795">
    <property type="component" value="Unassembled WGS sequence"/>
</dbReference>
<reference evidence="7" key="2">
    <citation type="submission" date="2023-11" db="UniProtKB">
        <authorList>
            <consortium name="WormBaseParasite"/>
        </authorList>
    </citation>
    <scope>IDENTIFICATION</scope>
</reference>
<dbReference type="GO" id="GO:0050821">
    <property type="term" value="P:protein stabilization"/>
    <property type="evidence" value="ECO:0007669"/>
    <property type="project" value="TreeGrafter"/>
</dbReference>
<keyword evidence="6" id="KW-1185">Reference proteome</keyword>
<dbReference type="AlphaFoldDB" id="A0AA85KIU0"/>
<keyword evidence="2 4" id="KW-0863">Zinc-finger</keyword>
<dbReference type="Pfam" id="PF05180">
    <property type="entry name" value="zf-DNL"/>
    <property type="match status" value="1"/>
</dbReference>
<dbReference type="GO" id="GO:0008270">
    <property type="term" value="F:zinc ion binding"/>
    <property type="evidence" value="ECO:0007669"/>
    <property type="project" value="UniProtKB-KW"/>
</dbReference>